<dbReference type="EMBL" id="PPTA01000006">
    <property type="protein sequence ID" value="TFB02827.1"/>
    <property type="molecule type" value="Genomic_DNA"/>
</dbReference>
<evidence type="ECO:0000313" key="1">
    <source>
        <dbReference type="EMBL" id="TFB02827.1"/>
    </source>
</evidence>
<proteinExistence type="predicted"/>
<dbReference type="Proteomes" id="UP001642720">
    <property type="component" value="Unassembled WGS sequence"/>
</dbReference>
<accession>A0ABY2H3J1</accession>
<dbReference type="RefSeq" id="XP_073559028.1">
    <property type="nucleotide sequence ID" value="XM_073702479.1"/>
</dbReference>
<sequence length="90" mass="10207">MSHLQYSAYTFEGVVLSARAWPLKVVKPSRIDNPKKPAQMKNPKATAACEHWQKVMPWHSGTPMKAAMAIEPENQKIVVMTRMTNATRAW</sequence>
<name>A0ABY2H3J1_9HYPO</name>
<reference evidence="1 2" key="1">
    <citation type="submission" date="2018-01" db="EMBL/GenBank/DDBJ databases">
        <title>Genome characterization of the sugarcane-associated fungus Trichoderma ghanense CCMA-1212 and their application in lignocelulose bioconversion.</title>
        <authorList>
            <person name="Steindorff A.S."/>
            <person name="Mendes T.D."/>
            <person name="Vilela E.S.D."/>
            <person name="Rodrigues D.S."/>
            <person name="Formighieri E.F."/>
            <person name="Melo I.S."/>
            <person name="Favaro L.C.L."/>
        </authorList>
    </citation>
    <scope>NUCLEOTIDE SEQUENCE [LARGE SCALE GENOMIC DNA]</scope>
    <source>
        <strain evidence="1 2">CCMA-1212</strain>
    </source>
</reference>
<evidence type="ECO:0000313" key="2">
    <source>
        <dbReference type="Proteomes" id="UP001642720"/>
    </source>
</evidence>
<dbReference type="GeneID" id="300576929"/>
<keyword evidence="2" id="KW-1185">Reference proteome</keyword>
<organism evidence="1 2">
    <name type="scientific">Trichoderma ghanense</name>
    <dbReference type="NCBI Taxonomy" id="65468"/>
    <lineage>
        <taxon>Eukaryota</taxon>
        <taxon>Fungi</taxon>
        <taxon>Dikarya</taxon>
        <taxon>Ascomycota</taxon>
        <taxon>Pezizomycotina</taxon>
        <taxon>Sordariomycetes</taxon>
        <taxon>Hypocreomycetidae</taxon>
        <taxon>Hypocreales</taxon>
        <taxon>Hypocreaceae</taxon>
        <taxon>Trichoderma</taxon>
    </lineage>
</organism>
<comment type="caution">
    <text evidence="1">The sequence shown here is derived from an EMBL/GenBank/DDBJ whole genome shotgun (WGS) entry which is preliminary data.</text>
</comment>
<protein>
    <submittedName>
        <fullName evidence="1">Uncharacterized protein</fullName>
    </submittedName>
</protein>
<gene>
    <name evidence="1" type="ORF">CCMA1212_005210</name>
</gene>